<evidence type="ECO:0008006" key="3">
    <source>
        <dbReference type="Google" id="ProtNLM"/>
    </source>
</evidence>
<dbReference type="OrthoDB" id="2179501at2759"/>
<gene>
    <name evidence="1" type="ORF">M427DRAFT_35066</name>
</gene>
<accession>A0A139A5C0</accession>
<evidence type="ECO:0000313" key="2">
    <source>
        <dbReference type="Proteomes" id="UP000070544"/>
    </source>
</evidence>
<name>A0A139A5C0_GONPJ</name>
<dbReference type="SUPFAM" id="SSF48403">
    <property type="entry name" value="Ankyrin repeat"/>
    <property type="match status" value="1"/>
</dbReference>
<sequence length="116" mass="12733">MSALNAQLIDAVESGREDDVKRLIDAGASPDLRKVVTMRAKVDTGRGWLLGAELKEDTAACESALAIAILHGIAPVVRVLLEMGAKVDSEVEWKIANGWIGDRAWTASEWDQERWF</sequence>
<reference evidence="1 2" key="1">
    <citation type="journal article" date="2015" name="Genome Biol. Evol.">
        <title>Phylogenomic analyses indicate that early fungi evolved digesting cell walls of algal ancestors of land plants.</title>
        <authorList>
            <person name="Chang Y."/>
            <person name="Wang S."/>
            <person name="Sekimoto S."/>
            <person name="Aerts A.L."/>
            <person name="Choi C."/>
            <person name="Clum A."/>
            <person name="LaButti K.M."/>
            <person name="Lindquist E.A."/>
            <person name="Yee Ngan C."/>
            <person name="Ohm R.A."/>
            <person name="Salamov A.A."/>
            <person name="Grigoriev I.V."/>
            <person name="Spatafora J.W."/>
            <person name="Berbee M.L."/>
        </authorList>
    </citation>
    <scope>NUCLEOTIDE SEQUENCE [LARGE SCALE GENOMIC DNA]</scope>
    <source>
        <strain evidence="1 2">JEL478</strain>
    </source>
</reference>
<protein>
    <recommendedName>
        <fullName evidence="3">Ankyrin</fullName>
    </recommendedName>
</protein>
<organism evidence="1 2">
    <name type="scientific">Gonapodya prolifera (strain JEL478)</name>
    <name type="common">Monoblepharis prolifera</name>
    <dbReference type="NCBI Taxonomy" id="1344416"/>
    <lineage>
        <taxon>Eukaryota</taxon>
        <taxon>Fungi</taxon>
        <taxon>Fungi incertae sedis</taxon>
        <taxon>Chytridiomycota</taxon>
        <taxon>Chytridiomycota incertae sedis</taxon>
        <taxon>Monoblepharidomycetes</taxon>
        <taxon>Monoblepharidales</taxon>
        <taxon>Gonapodyaceae</taxon>
        <taxon>Gonapodya</taxon>
    </lineage>
</organism>
<dbReference type="AlphaFoldDB" id="A0A139A5C0"/>
<dbReference type="Gene3D" id="1.25.40.20">
    <property type="entry name" value="Ankyrin repeat-containing domain"/>
    <property type="match status" value="1"/>
</dbReference>
<dbReference type="Proteomes" id="UP000070544">
    <property type="component" value="Unassembled WGS sequence"/>
</dbReference>
<dbReference type="EMBL" id="KQ965792">
    <property type="protein sequence ID" value="KXS11990.1"/>
    <property type="molecule type" value="Genomic_DNA"/>
</dbReference>
<evidence type="ECO:0000313" key="1">
    <source>
        <dbReference type="EMBL" id="KXS11990.1"/>
    </source>
</evidence>
<keyword evidence="2" id="KW-1185">Reference proteome</keyword>
<dbReference type="InterPro" id="IPR036770">
    <property type="entry name" value="Ankyrin_rpt-contain_sf"/>
</dbReference>
<proteinExistence type="predicted"/>